<feature type="compositionally biased region" description="Basic and acidic residues" evidence="1">
    <location>
        <begin position="241"/>
        <end position="258"/>
    </location>
</feature>
<evidence type="ECO:0000313" key="2">
    <source>
        <dbReference type="EMBL" id="KAJ8988204.1"/>
    </source>
</evidence>
<accession>A0AAN6EN58</accession>
<dbReference type="AlphaFoldDB" id="A0AAN6EN58"/>
<organism evidence="2 3">
    <name type="scientific">Exophiala dermatitidis</name>
    <name type="common">Black yeast-like fungus</name>
    <name type="synonym">Wangiella dermatitidis</name>
    <dbReference type="NCBI Taxonomy" id="5970"/>
    <lineage>
        <taxon>Eukaryota</taxon>
        <taxon>Fungi</taxon>
        <taxon>Dikarya</taxon>
        <taxon>Ascomycota</taxon>
        <taxon>Pezizomycotina</taxon>
        <taxon>Eurotiomycetes</taxon>
        <taxon>Chaetothyriomycetidae</taxon>
        <taxon>Chaetothyriales</taxon>
        <taxon>Herpotrichiellaceae</taxon>
        <taxon>Exophiala</taxon>
    </lineage>
</organism>
<evidence type="ECO:0000313" key="3">
    <source>
        <dbReference type="Proteomes" id="UP001161757"/>
    </source>
</evidence>
<reference evidence="2" key="1">
    <citation type="submission" date="2023-01" db="EMBL/GenBank/DDBJ databases">
        <title>Exophiala dermititidis isolated from Cystic Fibrosis Patient.</title>
        <authorList>
            <person name="Kurbessoian T."/>
            <person name="Crocker A."/>
            <person name="Murante D."/>
            <person name="Hogan D.A."/>
            <person name="Stajich J.E."/>
        </authorList>
    </citation>
    <scope>NUCLEOTIDE SEQUENCE</scope>
    <source>
        <strain evidence="2">Ex8</strain>
    </source>
</reference>
<evidence type="ECO:0000256" key="1">
    <source>
        <dbReference type="SAM" id="MobiDB-lite"/>
    </source>
</evidence>
<protein>
    <recommendedName>
        <fullName evidence="4">Myb-like domain-containing protein</fullName>
    </recommendedName>
</protein>
<dbReference type="EMBL" id="JAJGCB010000019">
    <property type="protein sequence ID" value="KAJ8988204.1"/>
    <property type="molecule type" value="Genomic_DNA"/>
</dbReference>
<name>A0AAN6EN58_EXODE</name>
<sequence>MPSSRKRPAKRNLVRWSDDLDKGVLLAIQYASAEAGIKLPWQRVAELMGPKFSEGAIVQHLAKLRSIMASEGIPVPPPLRRGMITRTPSKVYTTATPKHKLESFSPMYTGTPEHSDMETTLYDHVEEGSPSPMPKGNTHDPYDSDGDEFVSPKKKARKSKAGICSRASKTMQKPPSTPQAQTIKVEQGDDSISTFSDDTGGPATRTRGIKRDYSAMQATSSEEESPDGRALNVHVASGAEESVKREDNSDASEEEPKAVARAAQQTTDAAAAADLARLQSEYGSTPQVPTLTVPYGQIRMVDGMTAGVSNAQVSYKREEGWDITDSAKMPMYPATSNINASFLGPPINNFSYGGNLTNVGAYSAGQTAFYGPPMMNNFLPFNYQANSMVPSTAPPNTDSRVSTRNNSVTTAISHASLTSLSDTLIKPQSPQDIARRVRQTETEGVTEDHDMNANLPSSDIIWSDTVDGGFLADDSA</sequence>
<gene>
    <name evidence="2" type="ORF">HRR80_007621</name>
</gene>
<feature type="region of interest" description="Disordered" evidence="1">
    <location>
        <begin position="124"/>
        <end position="258"/>
    </location>
</feature>
<comment type="caution">
    <text evidence="2">The sequence shown here is derived from an EMBL/GenBank/DDBJ whole genome shotgun (WGS) entry which is preliminary data.</text>
</comment>
<proteinExistence type="predicted"/>
<feature type="compositionally biased region" description="Polar residues" evidence="1">
    <location>
        <begin position="167"/>
        <end position="197"/>
    </location>
</feature>
<dbReference type="Proteomes" id="UP001161757">
    <property type="component" value="Unassembled WGS sequence"/>
</dbReference>
<evidence type="ECO:0008006" key="4">
    <source>
        <dbReference type="Google" id="ProtNLM"/>
    </source>
</evidence>